<evidence type="ECO:0000313" key="5">
    <source>
        <dbReference type="Proteomes" id="UP000574067"/>
    </source>
</evidence>
<reference evidence="4 5" key="1">
    <citation type="submission" date="2020-04" db="EMBL/GenBank/DDBJ databases">
        <title>Azohydromonas sp. isolated from soil.</title>
        <authorList>
            <person name="Dahal R.H."/>
        </authorList>
    </citation>
    <scope>NUCLEOTIDE SEQUENCE [LARGE SCALE GENOMIC DNA]</scope>
    <source>
        <strain evidence="4 5">G-1-1-14</strain>
    </source>
</reference>
<dbReference type="Gene3D" id="3.40.50.2300">
    <property type="match status" value="1"/>
</dbReference>
<dbReference type="AlphaFoldDB" id="A0A848F5G5"/>
<keyword evidence="1 2" id="KW-0597">Phosphoprotein</keyword>
<dbReference type="PANTHER" id="PTHR44591">
    <property type="entry name" value="STRESS RESPONSE REGULATOR PROTEIN 1"/>
    <property type="match status" value="1"/>
</dbReference>
<dbReference type="SMART" id="SM00448">
    <property type="entry name" value="REC"/>
    <property type="match status" value="1"/>
</dbReference>
<organism evidence="4 5">
    <name type="scientific">Azohydromonas caseinilytica</name>
    <dbReference type="NCBI Taxonomy" id="2728836"/>
    <lineage>
        <taxon>Bacteria</taxon>
        <taxon>Pseudomonadati</taxon>
        <taxon>Pseudomonadota</taxon>
        <taxon>Betaproteobacteria</taxon>
        <taxon>Burkholderiales</taxon>
        <taxon>Sphaerotilaceae</taxon>
        <taxon>Azohydromonas</taxon>
    </lineage>
</organism>
<evidence type="ECO:0000313" key="4">
    <source>
        <dbReference type="EMBL" id="NML13613.1"/>
    </source>
</evidence>
<dbReference type="GO" id="GO:0000160">
    <property type="term" value="P:phosphorelay signal transduction system"/>
    <property type="evidence" value="ECO:0007669"/>
    <property type="project" value="InterPro"/>
</dbReference>
<proteinExistence type="predicted"/>
<dbReference type="InterPro" id="IPR050595">
    <property type="entry name" value="Bact_response_regulator"/>
</dbReference>
<dbReference type="PROSITE" id="PS50110">
    <property type="entry name" value="RESPONSE_REGULATORY"/>
    <property type="match status" value="1"/>
</dbReference>
<evidence type="ECO:0000259" key="3">
    <source>
        <dbReference type="PROSITE" id="PS50110"/>
    </source>
</evidence>
<protein>
    <submittedName>
        <fullName evidence="4">Response regulator</fullName>
    </submittedName>
</protein>
<accession>A0A848F5G5</accession>
<dbReference type="RefSeq" id="WP_169158528.1">
    <property type="nucleotide sequence ID" value="NZ_JABBFW010000001.1"/>
</dbReference>
<feature type="domain" description="Response regulatory" evidence="3">
    <location>
        <begin position="5"/>
        <end position="120"/>
    </location>
</feature>
<feature type="modified residue" description="4-aspartylphosphate" evidence="2">
    <location>
        <position position="55"/>
    </location>
</feature>
<dbReference type="InterPro" id="IPR001789">
    <property type="entry name" value="Sig_transdc_resp-reg_receiver"/>
</dbReference>
<evidence type="ECO:0000256" key="1">
    <source>
        <dbReference type="ARBA" id="ARBA00022553"/>
    </source>
</evidence>
<gene>
    <name evidence="4" type="ORF">HHL10_01280</name>
</gene>
<dbReference type="Pfam" id="PF00072">
    <property type="entry name" value="Response_reg"/>
    <property type="match status" value="1"/>
</dbReference>
<dbReference type="InterPro" id="IPR011006">
    <property type="entry name" value="CheY-like_superfamily"/>
</dbReference>
<dbReference type="SUPFAM" id="SSF52172">
    <property type="entry name" value="CheY-like"/>
    <property type="match status" value="1"/>
</dbReference>
<dbReference type="EMBL" id="JABBFW010000001">
    <property type="protein sequence ID" value="NML13613.1"/>
    <property type="molecule type" value="Genomic_DNA"/>
</dbReference>
<evidence type="ECO:0000256" key="2">
    <source>
        <dbReference type="PROSITE-ProRule" id="PRU00169"/>
    </source>
</evidence>
<dbReference type="PANTHER" id="PTHR44591:SF3">
    <property type="entry name" value="RESPONSE REGULATORY DOMAIN-CONTAINING PROTEIN"/>
    <property type="match status" value="1"/>
</dbReference>
<dbReference type="Proteomes" id="UP000574067">
    <property type="component" value="Unassembled WGS sequence"/>
</dbReference>
<name>A0A848F5G5_9BURK</name>
<comment type="caution">
    <text evidence="4">The sequence shown here is derived from an EMBL/GenBank/DDBJ whole genome shotgun (WGS) entry which is preliminary data.</text>
</comment>
<sequence>MTALRVLVVDDEPVIALCVQAFLEDDGMEVTTVSSGEEALARVGAGDCFDVCIMDVRLPGIDGATTVARLAALCPALRFAMHTGSAEYELPDELTALGEIPLLNKPLRDMTPLAATVRRLAGGG</sequence>
<keyword evidence="5" id="KW-1185">Reference proteome</keyword>